<dbReference type="GO" id="GO:0008641">
    <property type="term" value="F:ubiquitin-like modifier activating enzyme activity"/>
    <property type="evidence" value="ECO:0007669"/>
    <property type="project" value="InterPro"/>
</dbReference>
<dbReference type="EMBL" id="JABSTU010000007">
    <property type="protein sequence ID" value="KAH8025956.1"/>
    <property type="molecule type" value="Genomic_DNA"/>
</dbReference>
<dbReference type="InterPro" id="IPR038252">
    <property type="entry name" value="UBA_E1_C_sf"/>
</dbReference>
<dbReference type="InterPro" id="IPR019572">
    <property type="entry name" value="UBA_E1_SCCH"/>
</dbReference>
<dbReference type="Pfam" id="PF09358">
    <property type="entry name" value="E1_UFD"/>
    <property type="match status" value="1"/>
</dbReference>
<gene>
    <name evidence="5" type="ORF">HPB51_014289</name>
</gene>
<keyword evidence="6" id="KW-1185">Reference proteome</keyword>
<reference evidence="5" key="2">
    <citation type="submission" date="2021-09" db="EMBL/GenBank/DDBJ databases">
        <authorList>
            <person name="Jia N."/>
            <person name="Wang J."/>
            <person name="Shi W."/>
            <person name="Du L."/>
            <person name="Sun Y."/>
            <person name="Zhan W."/>
            <person name="Jiang J."/>
            <person name="Wang Q."/>
            <person name="Zhang B."/>
            <person name="Ji P."/>
            <person name="Sakyi L.B."/>
            <person name="Cui X."/>
            <person name="Yuan T."/>
            <person name="Jiang B."/>
            <person name="Yang W."/>
            <person name="Lam T.T.-Y."/>
            <person name="Chang Q."/>
            <person name="Ding S."/>
            <person name="Wang X."/>
            <person name="Zhu J."/>
            <person name="Ruan X."/>
            <person name="Zhao L."/>
            <person name="Wei J."/>
            <person name="Que T."/>
            <person name="Du C."/>
            <person name="Cheng J."/>
            <person name="Dai P."/>
            <person name="Han X."/>
            <person name="Huang E."/>
            <person name="Gao Y."/>
            <person name="Liu J."/>
            <person name="Shao H."/>
            <person name="Ye R."/>
            <person name="Li L."/>
            <person name="Wei W."/>
            <person name="Wang X."/>
            <person name="Wang C."/>
            <person name="Huo Q."/>
            <person name="Li W."/>
            <person name="Guo W."/>
            <person name="Chen H."/>
            <person name="Chen S."/>
            <person name="Zhou L."/>
            <person name="Zhou L."/>
            <person name="Ni X."/>
            <person name="Tian J."/>
            <person name="Zhou Y."/>
            <person name="Sheng Y."/>
            <person name="Liu T."/>
            <person name="Pan Y."/>
            <person name="Xia L."/>
            <person name="Li J."/>
            <person name="Zhao F."/>
            <person name="Cao W."/>
        </authorList>
    </citation>
    <scope>NUCLEOTIDE SEQUENCE</scope>
    <source>
        <strain evidence="5">Rmic-2018</strain>
        <tissue evidence="5">Larvae</tissue>
    </source>
</reference>
<evidence type="ECO:0000313" key="5">
    <source>
        <dbReference type="EMBL" id="KAH8025956.1"/>
    </source>
</evidence>
<dbReference type="InterPro" id="IPR018965">
    <property type="entry name" value="Ub-activating_enz_E1_C"/>
</dbReference>
<dbReference type="VEuPathDB" id="VectorBase:LOC119169676"/>
<comment type="caution">
    <text evidence="5">The sequence shown here is derived from an EMBL/GenBank/DDBJ whole genome shotgun (WGS) entry which is preliminary data.</text>
</comment>
<accession>A0A9J6DV57</accession>
<sequence length="249" mass="28203">MQGNSLPSAFLTTRASWPNKELVCDLLEKLPAPNDLRDLTLKALEFDVDDEPNFHVDFIVAASNLRAANYNIQPSDRLKGKLVAGKIVPAIATTTSLVAGLACLELYKFRSQEFSFWNCVEINGELTLAELLEYFRITPPPGQYNLQMPRISERDTKVITFAFVVFILPIQLQLNVDVTNVLEGDRTLYDAYAPPSRTFMKLTVREALERVSRTKIDRQTRTLELRVKGNDINSGEEVQLPEVRYVLPK</sequence>
<protein>
    <recommendedName>
        <fullName evidence="7">Ubiquitin-activating enzyme E1 C-terminal domain-containing protein</fullName>
    </recommendedName>
</protein>
<evidence type="ECO:0000256" key="2">
    <source>
        <dbReference type="ARBA" id="ARBA00005673"/>
    </source>
</evidence>
<dbReference type="InterPro" id="IPR042063">
    <property type="entry name" value="Ubi_acti_E1_SCCH"/>
</dbReference>
<dbReference type="InterPro" id="IPR035985">
    <property type="entry name" value="Ubiquitin-activating_enz"/>
</dbReference>
<proteinExistence type="inferred from homology"/>
<comment type="similarity">
    <text evidence="2">Belongs to the ubiquitin-activating E1 family.</text>
</comment>
<organism evidence="5 6">
    <name type="scientific">Rhipicephalus microplus</name>
    <name type="common">Cattle tick</name>
    <name type="synonym">Boophilus microplus</name>
    <dbReference type="NCBI Taxonomy" id="6941"/>
    <lineage>
        <taxon>Eukaryota</taxon>
        <taxon>Metazoa</taxon>
        <taxon>Ecdysozoa</taxon>
        <taxon>Arthropoda</taxon>
        <taxon>Chelicerata</taxon>
        <taxon>Arachnida</taxon>
        <taxon>Acari</taxon>
        <taxon>Parasitiformes</taxon>
        <taxon>Ixodida</taxon>
        <taxon>Ixodoidea</taxon>
        <taxon>Ixodidae</taxon>
        <taxon>Rhipicephalinae</taxon>
        <taxon>Rhipicephalus</taxon>
        <taxon>Boophilus</taxon>
    </lineage>
</organism>
<comment type="pathway">
    <text evidence="1">Protein modification; protein ubiquitination.</text>
</comment>
<name>A0A9J6DV57_RHIMP</name>
<evidence type="ECO:0000259" key="4">
    <source>
        <dbReference type="Pfam" id="PF10585"/>
    </source>
</evidence>
<dbReference type="Proteomes" id="UP000821866">
    <property type="component" value="Unassembled WGS sequence"/>
</dbReference>
<dbReference type="Pfam" id="PF10585">
    <property type="entry name" value="UBA_E1_SCCH"/>
    <property type="match status" value="1"/>
</dbReference>
<reference evidence="5" key="1">
    <citation type="journal article" date="2020" name="Cell">
        <title>Large-Scale Comparative Analyses of Tick Genomes Elucidate Their Genetic Diversity and Vector Capacities.</title>
        <authorList>
            <consortium name="Tick Genome and Microbiome Consortium (TIGMIC)"/>
            <person name="Jia N."/>
            <person name="Wang J."/>
            <person name="Shi W."/>
            <person name="Du L."/>
            <person name="Sun Y."/>
            <person name="Zhan W."/>
            <person name="Jiang J.F."/>
            <person name="Wang Q."/>
            <person name="Zhang B."/>
            <person name="Ji P."/>
            <person name="Bell-Sakyi L."/>
            <person name="Cui X.M."/>
            <person name="Yuan T.T."/>
            <person name="Jiang B.G."/>
            <person name="Yang W.F."/>
            <person name="Lam T.T."/>
            <person name="Chang Q.C."/>
            <person name="Ding S.J."/>
            <person name="Wang X.J."/>
            <person name="Zhu J.G."/>
            <person name="Ruan X.D."/>
            <person name="Zhao L."/>
            <person name="Wei J.T."/>
            <person name="Ye R.Z."/>
            <person name="Que T.C."/>
            <person name="Du C.H."/>
            <person name="Zhou Y.H."/>
            <person name="Cheng J.X."/>
            <person name="Dai P.F."/>
            <person name="Guo W.B."/>
            <person name="Han X.H."/>
            <person name="Huang E.J."/>
            <person name="Li L.F."/>
            <person name="Wei W."/>
            <person name="Gao Y.C."/>
            <person name="Liu J.Z."/>
            <person name="Shao H.Z."/>
            <person name="Wang X."/>
            <person name="Wang C.C."/>
            <person name="Yang T.C."/>
            <person name="Huo Q.B."/>
            <person name="Li W."/>
            <person name="Chen H.Y."/>
            <person name="Chen S.E."/>
            <person name="Zhou L.G."/>
            <person name="Ni X.B."/>
            <person name="Tian J.H."/>
            <person name="Sheng Y."/>
            <person name="Liu T."/>
            <person name="Pan Y.S."/>
            <person name="Xia L.Y."/>
            <person name="Li J."/>
            <person name="Zhao F."/>
            <person name="Cao W.C."/>
        </authorList>
    </citation>
    <scope>NUCLEOTIDE SEQUENCE</scope>
    <source>
        <strain evidence="5">Rmic-2018</strain>
    </source>
</reference>
<dbReference type="SUPFAM" id="SSF69572">
    <property type="entry name" value="Activating enzymes of the ubiquitin-like proteins"/>
    <property type="match status" value="1"/>
</dbReference>
<evidence type="ECO:0008006" key="7">
    <source>
        <dbReference type="Google" id="ProtNLM"/>
    </source>
</evidence>
<dbReference type="Gene3D" id="3.10.290.60">
    <property type="entry name" value="Ubiquitin-activating enzyme E1, UFD domain"/>
    <property type="match status" value="1"/>
</dbReference>
<dbReference type="AlphaFoldDB" id="A0A9J6DV57"/>
<evidence type="ECO:0000259" key="3">
    <source>
        <dbReference type="Pfam" id="PF09358"/>
    </source>
</evidence>
<feature type="domain" description="Ubiquitin-activating enzyme E1 C-terminal" evidence="3">
    <location>
        <begin position="170"/>
        <end position="243"/>
    </location>
</feature>
<evidence type="ECO:0000313" key="6">
    <source>
        <dbReference type="Proteomes" id="UP000821866"/>
    </source>
</evidence>
<feature type="domain" description="Ubiquitin-activating enzyme SCCH" evidence="4">
    <location>
        <begin position="23"/>
        <end position="81"/>
    </location>
</feature>
<dbReference type="Gene3D" id="1.10.10.2660">
    <property type="entry name" value="Ubiquitin-activating enzyme E1, SCCH domain"/>
    <property type="match status" value="1"/>
</dbReference>
<evidence type="ECO:0000256" key="1">
    <source>
        <dbReference type="ARBA" id="ARBA00004906"/>
    </source>
</evidence>